<evidence type="ECO:0000256" key="4">
    <source>
        <dbReference type="ARBA" id="ARBA00022737"/>
    </source>
</evidence>
<dbReference type="HAMAP" id="MF_03008">
    <property type="entry name" value="eIF3i"/>
    <property type="match status" value="1"/>
</dbReference>
<dbReference type="Pfam" id="PF24805">
    <property type="entry name" value="EIF3I"/>
    <property type="match status" value="1"/>
</dbReference>
<comment type="similarity">
    <text evidence="7">Belongs to the eIF-3 subunit I family.</text>
</comment>
<comment type="function">
    <text evidence="7">Component of the eukaryotic translation initiation factor 3 (eIF-3) complex, which is involved in protein synthesis of a specialized repertoire of mRNAs and, together with other initiation factors, stimulates binding of mRNA and methionyl-tRNAi to the 40S ribosome. The eIF-3 complex specifically targets and initiates translation of a subset of mRNAs involved in cell proliferation.</text>
</comment>
<dbReference type="GO" id="GO:0001732">
    <property type="term" value="P:formation of cytoplasmic translation initiation complex"/>
    <property type="evidence" value="ECO:0007669"/>
    <property type="project" value="UniProtKB-UniRule"/>
</dbReference>
<evidence type="ECO:0000256" key="2">
    <source>
        <dbReference type="ARBA" id="ARBA00022540"/>
    </source>
</evidence>
<dbReference type="SMART" id="SM00320">
    <property type="entry name" value="WD40"/>
    <property type="match status" value="5"/>
</dbReference>
<evidence type="ECO:0000313" key="9">
    <source>
        <dbReference type="EMBL" id="UVC49570.1"/>
    </source>
</evidence>
<dbReference type="GO" id="GO:0016282">
    <property type="term" value="C:eukaryotic 43S preinitiation complex"/>
    <property type="evidence" value="ECO:0007669"/>
    <property type="project" value="UniProtKB-UniRule"/>
</dbReference>
<dbReference type="PANTHER" id="PTHR19877">
    <property type="entry name" value="EUKARYOTIC TRANSLATION INITIATION FACTOR 3 SUBUNIT I"/>
    <property type="match status" value="1"/>
</dbReference>
<dbReference type="PANTHER" id="PTHR19877:SF1">
    <property type="entry name" value="EUKARYOTIC TRANSLATION INITIATION FACTOR 3 SUBUNIT I"/>
    <property type="match status" value="1"/>
</dbReference>
<keyword evidence="1 7" id="KW-0963">Cytoplasm</keyword>
<comment type="subcellular location">
    <subcellularLocation>
        <location evidence="7">Cytoplasm</location>
    </subcellularLocation>
</comment>
<reference evidence="9" key="1">
    <citation type="submission" date="2022-07" db="EMBL/GenBank/DDBJ databases">
        <title>Evaluation of T. orientalis genome assembly methods using nanopore sequencing and analysis of variation between genomes.</title>
        <authorList>
            <person name="Yam J."/>
            <person name="Micallef M.L."/>
            <person name="Liu M."/>
            <person name="Djordjevic S.P."/>
            <person name="Bogema D.R."/>
            <person name="Jenkins C."/>
        </authorList>
    </citation>
    <scope>NUCLEOTIDE SEQUENCE</scope>
    <source>
        <strain evidence="9">Goon Nure</strain>
    </source>
</reference>
<dbReference type="EMBL" id="CP056069">
    <property type="protein sequence ID" value="UVC49570.1"/>
    <property type="molecule type" value="Genomic_DNA"/>
</dbReference>
<evidence type="ECO:0000256" key="8">
    <source>
        <dbReference type="PROSITE-ProRule" id="PRU00221"/>
    </source>
</evidence>
<dbReference type="Proteomes" id="UP000244811">
    <property type="component" value="Chromosome 1"/>
</dbReference>
<comment type="similarity">
    <text evidence="6">Belongs to the WD repeat STRAP family.</text>
</comment>
<dbReference type="GO" id="GO:0071541">
    <property type="term" value="C:eukaryotic translation initiation factor 3 complex, eIF3m"/>
    <property type="evidence" value="ECO:0007669"/>
    <property type="project" value="TreeGrafter"/>
</dbReference>
<keyword evidence="3 8" id="KW-0853">WD repeat</keyword>
<evidence type="ECO:0000313" key="10">
    <source>
        <dbReference type="Proteomes" id="UP000244811"/>
    </source>
</evidence>
<evidence type="ECO:0000256" key="3">
    <source>
        <dbReference type="ARBA" id="ARBA00022574"/>
    </source>
</evidence>
<sequence>MKPIILRGHHRPLTCVKTNKHGDLLFTCGKDAILALWRTDNGQQIGRYNCGRGAVWGCDITLNSKYLLAASGDSKILLFDALKGLTLLEIQEEGPCKYVEWNKNPTAQNRFVIVHDDFSDSVKMALKLYEVTPSTAPDGSMELGYRVLWIQRGYRNRCQQCHWGPLDKTVVTAHEDGLINVWSSFDGTHLRTLEAHKGSVSSLAFDMYSLLMLSCSSDGTAKLWETARWTTIKNYKTDRPLNACDISPLFNVEDGTKAHILLGGGQEADQVTTTAASEGKFQALIYNMIHEEEVGSIKGHFGPINTLTFLADGTGYVSGGEDGFVRIYHFDREYALDKYD</sequence>
<dbReference type="InterPro" id="IPR015943">
    <property type="entry name" value="WD40/YVTN_repeat-like_dom_sf"/>
</dbReference>
<keyword evidence="4" id="KW-0677">Repeat</keyword>
<evidence type="ECO:0000256" key="6">
    <source>
        <dbReference type="ARBA" id="ARBA00038394"/>
    </source>
</evidence>
<keyword evidence="2 7" id="KW-0396">Initiation factor</keyword>
<dbReference type="GO" id="GO:0003723">
    <property type="term" value="F:RNA binding"/>
    <property type="evidence" value="ECO:0007669"/>
    <property type="project" value="TreeGrafter"/>
</dbReference>
<dbReference type="GO" id="GO:0033290">
    <property type="term" value="C:eukaryotic 48S preinitiation complex"/>
    <property type="evidence" value="ECO:0007669"/>
    <property type="project" value="UniProtKB-UniRule"/>
</dbReference>
<feature type="repeat" description="WD" evidence="8">
    <location>
        <begin position="297"/>
        <end position="338"/>
    </location>
</feature>
<dbReference type="PROSITE" id="PS50082">
    <property type="entry name" value="WD_REPEATS_2"/>
    <property type="match status" value="3"/>
</dbReference>
<dbReference type="AlphaFoldDB" id="A0A976SIM1"/>
<organism evidence="9 10">
    <name type="scientific">Theileria orientalis</name>
    <dbReference type="NCBI Taxonomy" id="68886"/>
    <lineage>
        <taxon>Eukaryota</taxon>
        <taxon>Sar</taxon>
        <taxon>Alveolata</taxon>
        <taxon>Apicomplexa</taxon>
        <taxon>Aconoidasida</taxon>
        <taxon>Piroplasmida</taxon>
        <taxon>Theileriidae</taxon>
        <taxon>Theileria</taxon>
    </lineage>
</organism>
<keyword evidence="5 7" id="KW-0648">Protein biosynthesis</keyword>
<proteinExistence type="inferred from homology"/>
<evidence type="ECO:0000256" key="7">
    <source>
        <dbReference type="HAMAP-Rule" id="MF_03008"/>
    </source>
</evidence>
<dbReference type="PROSITE" id="PS50294">
    <property type="entry name" value="WD_REPEATS_REGION"/>
    <property type="match status" value="2"/>
</dbReference>
<dbReference type="InterPro" id="IPR027525">
    <property type="entry name" value="eIF3i"/>
</dbReference>
<evidence type="ECO:0000256" key="1">
    <source>
        <dbReference type="ARBA" id="ARBA00022490"/>
    </source>
</evidence>
<gene>
    <name evidence="9" type="ORF">MACK_003409</name>
</gene>
<feature type="repeat" description="WD" evidence="8">
    <location>
        <begin position="6"/>
        <end position="47"/>
    </location>
</feature>
<accession>A0A976SIM1</accession>
<evidence type="ECO:0000256" key="5">
    <source>
        <dbReference type="ARBA" id="ARBA00022917"/>
    </source>
</evidence>
<protein>
    <recommendedName>
        <fullName evidence="7">Eukaryotic translation initiation factor 3 subunit I</fullName>
        <shortName evidence="7">eIF3i</shortName>
    </recommendedName>
</protein>
<name>A0A976SIM1_THEOR</name>
<dbReference type="InterPro" id="IPR001680">
    <property type="entry name" value="WD40_rpt"/>
</dbReference>
<comment type="subunit">
    <text evidence="7">Component of the eukaryotic translation initiation factor 3 (eIF-3) complex.</text>
</comment>
<feature type="repeat" description="WD" evidence="8">
    <location>
        <begin position="193"/>
        <end position="234"/>
    </location>
</feature>
<dbReference type="GO" id="GO:0003743">
    <property type="term" value="F:translation initiation factor activity"/>
    <property type="evidence" value="ECO:0007669"/>
    <property type="project" value="UniProtKB-UniRule"/>
</dbReference>
<dbReference type="InterPro" id="IPR036322">
    <property type="entry name" value="WD40_repeat_dom_sf"/>
</dbReference>
<dbReference type="Gene3D" id="2.130.10.10">
    <property type="entry name" value="YVTN repeat-like/Quinoprotein amine dehydrogenase"/>
    <property type="match status" value="1"/>
</dbReference>
<dbReference type="SUPFAM" id="SSF50978">
    <property type="entry name" value="WD40 repeat-like"/>
    <property type="match status" value="1"/>
</dbReference>